<dbReference type="OrthoDB" id="4070623at2"/>
<accession>A0A2P5GLW9</accession>
<dbReference type="AlphaFoldDB" id="A0A2P5GLW9"/>
<dbReference type="EMBL" id="PQGD01000014">
    <property type="protein sequence ID" value="POP46497.1"/>
    <property type="molecule type" value="Genomic_DNA"/>
</dbReference>
<dbReference type="EMBL" id="PQGE01000016">
    <property type="protein sequence ID" value="POP43002.1"/>
    <property type="molecule type" value="Genomic_DNA"/>
</dbReference>
<protein>
    <submittedName>
        <fullName evidence="2">Phage protein D</fullName>
    </submittedName>
</protein>
<gene>
    <name evidence="2" type="ORF">CHU32_17405</name>
    <name evidence="1" type="ORF">CHU33_17305</name>
</gene>
<dbReference type="RefSeq" id="WP_103677320.1">
    <property type="nucleotide sequence ID" value="NZ_PQGD01000014.1"/>
</dbReference>
<dbReference type="Pfam" id="PF05954">
    <property type="entry name" value="Phage_GPD"/>
    <property type="match status" value="1"/>
</dbReference>
<dbReference type="Gene3D" id="3.55.50.10">
    <property type="entry name" value="Baseplate protein-like domains"/>
    <property type="match status" value="1"/>
</dbReference>
<dbReference type="InterPro" id="IPR052726">
    <property type="entry name" value="Phage_Baseplate_Hub"/>
</dbReference>
<proteinExistence type="predicted"/>
<organism evidence="2 4">
    <name type="scientific">Superficieibacter electus</name>
    <dbReference type="NCBI Taxonomy" id="2022662"/>
    <lineage>
        <taxon>Bacteria</taxon>
        <taxon>Pseudomonadati</taxon>
        <taxon>Pseudomonadota</taxon>
        <taxon>Gammaproteobacteria</taxon>
        <taxon>Enterobacterales</taxon>
        <taxon>Enterobacteriaceae</taxon>
        <taxon>Superficieibacter</taxon>
    </lineage>
</organism>
<dbReference type="PANTHER" id="PTHR35862">
    <property type="entry name" value="FELS-2 PROPHAGE PROTEIN"/>
    <property type="match status" value="1"/>
</dbReference>
<evidence type="ECO:0000313" key="3">
    <source>
        <dbReference type="Proteomes" id="UP000237073"/>
    </source>
</evidence>
<dbReference type="SUPFAM" id="SSF69279">
    <property type="entry name" value="Phage tail proteins"/>
    <property type="match status" value="1"/>
</dbReference>
<sequence length="346" mass="37907">MAEITVSGGVSATLTPIFTLWYEHKNITYDIAPYVTSISYSDSIKNESDVIAITLEDAAGRWLNEWYPGKGDMLTLHLGYQGEELLDCGSYIIDKIDVSAPPSSVNIDGIATSVSKALRTKNSQGFEKTTLSAIASRIAQKHGLTLVGRIAPLTIDRVTQYAETDLAFLRRLASEYGYTVKVTIKELIFSHLPTLRCLAPLRTLSRTEVSHFSFKDTINRIYKNATVQHQNSQKKELVIYTHDSQEKTSPRGASTSADTLKLNSRAPDAGAAQAKATAALDSHNEYQQTGTLTMMGCPQLTAGNKIELSGFGVLSGQWLIDKSMHKFTRSGYTTEIDISRGPATSQ</sequence>
<evidence type="ECO:0000313" key="4">
    <source>
        <dbReference type="Proteomes" id="UP000247005"/>
    </source>
</evidence>
<name>A0A2P5GLW9_9ENTR</name>
<evidence type="ECO:0000313" key="1">
    <source>
        <dbReference type="EMBL" id="POP43002.1"/>
    </source>
</evidence>
<evidence type="ECO:0000313" key="2">
    <source>
        <dbReference type="EMBL" id="POP46497.1"/>
    </source>
</evidence>
<dbReference type="PANTHER" id="PTHR35862:SF1">
    <property type="entry name" value="FELS-2 PROPHAGE PROTEIN"/>
    <property type="match status" value="1"/>
</dbReference>
<keyword evidence="3" id="KW-1185">Reference proteome</keyword>
<dbReference type="Proteomes" id="UP000247005">
    <property type="component" value="Unassembled WGS sequence"/>
</dbReference>
<comment type="caution">
    <text evidence="2">The sequence shown here is derived from an EMBL/GenBank/DDBJ whole genome shotgun (WGS) entry which is preliminary data.</text>
</comment>
<dbReference type="Proteomes" id="UP000237073">
    <property type="component" value="Unassembled WGS sequence"/>
</dbReference>
<reference evidence="3 4" key="1">
    <citation type="submission" date="2018-01" db="EMBL/GenBank/DDBJ databases">
        <title>Superficieibacter electus gen. nov., sp. nov., an extended-spectrum beta-lactamase possessing member of the Enterobacteriaceae family, isolated from intensive care unit surfaces.</title>
        <authorList>
            <person name="Potter R.F."/>
            <person name="D'Souza A.W."/>
        </authorList>
    </citation>
    <scope>NUCLEOTIDE SEQUENCE [LARGE SCALE GENOMIC DNA]</scope>
    <source>
        <strain evidence="2 4">BP-1</strain>
        <strain evidence="1 3">BP-2</strain>
    </source>
</reference>